<feature type="compositionally biased region" description="Low complexity" evidence="1">
    <location>
        <begin position="1"/>
        <end position="11"/>
    </location>
</feature>
<dbReference type="EMBL" id="VSSQ01098115">
    <property type="protein sequence ID" value="MPN41217.1"/>
    <property type="molecule type" value="Genomic_DNA"/>
</dbReference>
<accession>A0A645HQG8</accession>
<gene>
    <name evidence="2" type="ORF">SDC9_188759</name>
</gene>
<name>A0A645HQG8_9ZZZZ</name>
<evidence type="ECO:0000313" key="2">
    <source>
        <dbReference type="EMBL" id="MPN41217.1"/>
    </source>
</evidence>
<comment type="caution">
    <text evidence="2">The sequence shown here is derived from an EMBL/GenBank/DDBJ whole genome shotgun (WGS) entry which is preliminary data.</text>
</comment>
<reference evidence="2" key="1">
    <citation type="submission" date="2019-08" db="EMBL/GenBank/DDBJ databases">
        <authorList>
            <person name="Kucharzyk K."/>
            <person name="Murdoch R.W."/>
            <person name="Higgins S."/>
            <person name="Loffler F."/>
        </authorList>
    </citation>
    <scope>NUCLEOTIDE SEQUENCE</scope>
</reference>
<proteinExistence type="predicted"/>
<protein>
    <submittedName>
        <fullName evidence="2">Uncharacterized protein</fullName>
    </submittedName>
</protein>
<sequence>MAGADAAVQAGADRRRTADQRGGIAALATRADCGAALRHIGAGRLAGLCRADLSDGRGRLATVCHLGGAFADLDAAGAQRRAVAGVGGRGRHRHRHVVGAL</sequence>
<organism evidence="2">
    <name type="scientific">bioreactor metagenome</name>
    <dbReference type="NCBI Taxonomy" id="1076179"/>
    <lineage>
        <taxon>unclassified sequences</taxon>
        <taxon>metagenomes</taxon>
        <taxon>ecological metagenomes</taxon>
    </lineage>
</organism>
<evidence type="ECO:0000256" key="1">
    <source>
        <dbReference type="SAM" id="MobiDB-lite"/>
    </source>
</evidence>
<dbReference type="AlphaFoldDB" id="A0A645HQG8"/>
<feature type="region of interest" description="Disordered" evidence="1">
    <location>
        <begin position="1"/>
        <end position="21"/>
    </location>
</feature>